<dbReference type="InterPro" id="IPR029787">
    <property type="entry name" value="Nucleotide_cyclase"/>
</dbReference>
<proteinExistence type="predicted"/>
<dbReference type="NCBIfam" id="TIGR00254">
    <property type="entry name" value="GGDEF"/>
    <property type="match status" value="1"/>
</dbReference>
<keyword evidence="1" id="KW-0472">Membrane</keyword>
<dbReference type="STRING" id="697329.Rumal_2446"/>
<evidence type="ECO:0000313" key="4">
    <source>
        <dbReference type="Proteomes" id="UP000006919"/>
    </source>
</evidence>
<keyword evidence="1" id="KW-1133">Transmembrane helix</keyword>
<organism evidence="3 4">
    <name type="scientific">Ruminococcus albus (strain ATCC 27210 / DSM 20455 / JCM 14654 / NCDO 2250 / 7)</name>
    <dbReference type="NCBI Taxonomy" id="697329"/>
    <lineage>
        <taxon>Bacteria</taxon>
        <taxon>Bacillati</taxon>
        <taxon>Bacillota</taxon>
        <taxon>Clostridia</taxon>
        <taxon>Eubacteriales</taxon>
        <taxon>Oscillospiraceae</taxon>
        <taxon>Ruminococcus</taxon>
    </lineage>
</organism>
<dbReference type="SMART" id="SM00267">
    <property type="entry name" value="GGDEF"/>
    <property type="match status" value="1"/>
</dbReference>
<dbReference type="HOGENOM" id="CLU_787293_0_0_9"/>
<dbReference type="RefSeq" id="WP_013499059.1">
    <property type="nucleotide sequence ID" value="NC_014833.1"/>
</dbReference>
<reference evidence="3 4" key="1">
    <citation type="journal article" date="2011" name="J. Bacteriol.">
        <title>Complete genome of the cellulolytic ruminal bacterium Ruminococcus albus 7.</title>
        <authorList>
            <person name="Suen G."/>
            <person name="Stevenson D.M."/>
            <person name="Bruce D.C."/>
            <person name="Chertkov O."/>
            <person name="Copeland A."/>
            <person name="Cheng J.F."/>
            <person name="Detter C."/>
            <person name="Detter J.C."/>
            <person name="Goodwin L.A."/>
            <person name="Han C.S."/>
            <person name="Hauser L.J."/>
            <person name="Ivanova N.N."/>
            <person name="Kyrpides N.C."/>
            <person name="Land M.L."/>
            <person name="Lapidus A."/>
            <person name="Lucas S."/>
            <person name="Ovchinnikova G."/>
            <person name="Pitluck S."/>
            <person name="Tapia R."/>
            <person name="Woyke T."/>
            <person name="Boyum J."/>
            <person name="Mead D."/>
            <person name="Weimer P.J."/>
        </authorList>
    </citation>
    <scope>NUCLEOTIDE SEQUENCE [LARGE SCALE GENOMIC DNA]</scope>
    <source>
        <strain evidence="4">ATCC 27210 / DSM 20455 / JCM 14654 / NCDO 2250 / 7</strain>
    </source>
</reference>
<dbReference type="SUPFAM" id="SSF55073">
    <property type="entry name" value="Nucleotide cyclase"/>
    <property type="match status" value="1"/>
</dbReference>
<evidence type="ECO:0000259" key="2">
    <source>
        <dbReference type="PROSITE" id="PS50887"/>
    </source>
</evidence>
<dbReference type="PROSITE" id="PS50887">
    <property type="entry name" value="GGDEF"/>
    <property type="match status" value="1"/>
</dbReference>
<dbReference type="InterPro" id="IPR050469">
    <property type="entry name" value="Diguanylate_Cyclase"/>
</dbReference>
<dbReference type="Proteomes" id="UP000006919">
    <property type="component" value="Chromosome"/>
</dbReference>
<dbReference type="CDD" id="cd01949">
    <property type="entry name" value="GGDEF"/>
    <property type="match status" value="1"/>
</dbReference>
<dbReference type="GO" id="GO:0043709">
    <property type="term" value="P:cell adhesion involved in single-species biofilm formation"/>
    <property type="evidence" value="ECO:0007669"/>
    <property type="project" value="TreeGrafter"/>
</dbReference>
<feature type="transmembrane region" description="Helical" evidence="1">
    <location>
        <begin position="89"/>
        <end position="110"/>
    </location>
</feature>
<feature type="transmembrane region" description="Helical" evidence="1">
    <location>
        <begin position="169"/>
        <end position="186"/>
    </location>
</feature>
<dbReference type="GO" id="GO:1902201">
    <property type="term" value="P:negative regulation of bacterial-type flagellum-dependent cell motility"/>
    <property type="evidence" value="ECO:0007669"/>
    <property type="project" value="TreeGrafter"/>
</dbReference>
<sequence>MLERIKRFALYGDTDAESYDSIKRRLEESNRTIAFFFASVASVLIFAMYLLSFTKECFSSSRNVFIFGMVFSLIQVAVSLAAKKWLALSYVSVYMAVSVFLIYGIAIATITRPEEQTVTFMVMLIFVPLIFVDRPIRMAGSLLTYIIAFIIMAHITKTDPVLSVDVTDAVIFGALSVVSEAVVYRAKIKGYVLENKLKVMSETDQLTGLNNRNCYEWRITEYQNMFKKAICCVYIDANGLHELNNTKGHKAGDEMLCFVAECVEKQFGRRDSYRVGGDEFVAFAADIDRDEIEKRIDNIRISITERGYHAAIGYEYHTRKSLKINELIRLAESKMFDDKAAYYSTFDRRVRK</sequence>
<feature type="domain" description="GGDEF" evidence="2">
    <location>
        <begin position="228"/>
        <end position="348"/>
    </location>
</feature>
<keyword evidence="1" id="KW-0812">Transmembrane</keyword>
<dbReference type="GO" id="GO:0005886">
    <property type="term" value="C:plasma membrane"/>
    <property type="evidence" value="ECO:0007669"/>
    <property type="project" value="TreeGrafter"/>
</dbReference>
<evidence type="ECO:0000256" key="1">
    <source>
        <dbReference type="SAM" id="Phobius"/>
    </source>
</evidence>
<dbReference type="EMBL" id="CP002403">
    <property type="protein sequence ID" value="ADU22926.1"/>
    <property type="molecule type" value="Genomic_DNA"/>
</dbReference>
<feature type="transmembrane region" description="Helical" evidence="1">
    <location>
        <begin position="139"/>
        <end position="157"/>
    </location>
</feature>
<dbReference type="OrthoDB" id="9804955at2"/>
<accession>E6UE61</accession>
<dbReference type="KEGG" id="ral:Rumal_2446"/>
<dbReference type="PANTHER" id="PTHR45138:SF6">
    <property type="entry name" value="DIGUANYLATE CYCLASE DGCN"/>
    <property type="match status" value="1"/>
</dbReference>
<dbReference type="InterPro" id="IPR043128">
    <property type="entry name" value="Rev_trsase/Diguanyl_cyclase"/>
</dbReference>
<dbReference type="Pfam" id="PF00990">
    <property type="entry name" value="GGDEF"/>
    <property type="match status" value="1"/>
</dbReference>
<dbReference type="eggNOG" id="COG2199">
    <property type="taxonomic scope" value="Bacteria"/>
</dbReference>
<feature type="transmembrane region" description="Helical" evidence="1">
    <location>
        <begin position="33"/>
        <end position="52"/>
    </location>
</feature>
<gene>
    <name evidence="3" type="ordered locus">Rumal_2446</name>
</gene>
<evidence type="ECO:0000313" key="3">
    <source>
        <dbReference type="EMBL" id="ADU22926.1"/>
    </source>
</evidence>
<dbReference type="InterPro" id="IPR000160">
    <property type="entry name" value="GGDEF_dom"/>
</dbReference>
<feature type="transmembrane region" description="Helical" evidence="1">
    <location>
        <begin position="64"/>
        <end position="82"/>
    </location>
</feature>
<dbReference type="GO" id="GO:0052621">
    <property type="term" value="F:diguanylate cyclase activity"/>
    <property type="evidence" value="ECO:0007669"/>
    <property type="project" value="TreeGrafter"/>
</dbReference>
<dbReference type="Gene3D" id="3.30.70.270">
    <property type="match status" value="1"/>
</dbReference>
<feature type="transmembrane region" description="Helical" evidence="1">
    <location>
        <begin position="116"/>
        <end position="132"/>
    </location>
</feature>
<name>E6UE61_RUMA7</name>
<dbReference type="AlphaFoldDB" id="E6UE61"/>
<protein>
    <submittedName>
        <fullName evidence="3">Diguanylate cyclase</fullName>
    </submittedName>
</protein>
<dbReference type="PANTHER" id="PTHR45138">
    <property type="entry name" value="REGULATORY COMPONENTS OF SENSORY TRANSDUCTION SYSTEM"/>
    <property type="match status" value="1"/>
</dbReference>